<dbReference type="OrthoDB" id="9112061at2"/>
<dbReference type="AlphaFoldDB" id="F5L3D7"/>
<dbReference type="GO" id="GO:0080032">
    <property type="term" value="F:methyl jasmonate esterase activity"/>
    <property type="evidence" value="ECO:0007669"/>
    <property type="project" value="TreeGrafter"/>
</dbReference>
<dbReference type="Proteomes" id="UP000825179">
    <property type="component" value="Chromosome"/>
</dbReference>
<dbReference type="PANTHER" id="PTHR10992:SF1086">
    <property type="entry name" value="AB HYDROLASE-1 DOMAIN-CONTAINING PROTEIN"/>
    <property type="match status" value="1"/>
</dbReference>
<dbReference type="Proteomes" id="UP000010716">
    <property type="component" value="Unassembled WGS sequence"/>
</dbReference>
<accession>F5L3D7</accession>
<dbReference type="RefSeq" id="WP_007502389.1">
    <property type="nucleotide sequence ID" value="NZ_AFCE01000039.1"/>
</dbReference>
<feature type="domain" description="AB hydrolase-1" evidence="1">
    <location>
        <begin position="4"/>
        <end position="148"/>
    </location>
</feature>
<evidence type="ECO:0000313" key="4">
    <source>
        <dbReference type="Proteomes" id="UP000010716"/>
    </source>
</evidence>
<evidence type="ECO:0000313" key="3">
    <source>
        <dbReference type="EMBL" id="QZT33615.1"/>
    </source>
</evidence>
<evidence type="ECO:0000259" key="1">
    <source>
        <dbReference type="Pfam" id="PF12697"/>
    </source>
</evidence>
<dbReference type="Pfam" id="PF12697">
    <property type="entry name" value="Abhydrolase_6"/>
    <property type="match status" value="1"/>
</dbReference>
<reference evidence="3 5" key="2">
    <citation type="journal article" date="2020" name="Extremophiles">
        <title>Genomic analysis of Caldalkalibacillus thermarum TA2.A1 reveals aerobic alkaliphilic metabolism and evolutionary hallmarks linking alkaliphilic bacteria and plant life.</title>
        <authorList>
            <person name="de Jong S.I."/>
            <person name="van den Broek M.A."/>
            <person name="Merkel A.Y."/>
            <person name="de la Torre Cortes P."/>
            <person name="Kalamorz F."/>
            <person name="Cook G.M."/>
            <person name="van Loosdrecht M.C.M."/>
            <person name="McMillan D.G.G."/>
        </authorList>
    </citation>
    <scope>NUCLEOTIDE SEQUENCE [LARGE SCALE GENOMIC DNA]</scope>
    <source>
        <strain evidence="3 5">TA2.A1</strain>
    </source>
</reference>
<dbReference type="KEGG" id="cthu:HUR95_15495"/>
<dbReference type="InterPro" id="IPR029058">
    <property type="entry name" value="AB_hydrolase_fold"/>
</dbReference>
<dbReference type="GO" id="GO:0080030">
    <property type="term" value="F:methyl indole-3-acetate esterase activity"/>
    <property type="evidence" value="ECO:0007669"/>
    <property type="project" value="TreeGrafter"/>
</dbReference>
<organism evidence="2 4">
    <name type="scientific">Caldalkalibacillus thermarum (strain TA2.A1)</name>
    <dbReference type="NCBI Taxonomy" id="986075"/>
    <lineage>
        <taxon>Bacteria</taxon>
        <taxon>Bacillati</taxon>
        <taxon>Bacillota</taxon>
        <taxon>Bacilli</taxon>
        <taxon>Bacillales</taxon>
        <taxon>Bacillaceae</taxon>
        <taxon>Caldalkalibacillus</taxon>
    </lineage>
</organism>
<dbReference type="EMBL" id="CP082237">
    <property type="protein sequence ID" value="QZT33615.1"/>
    <property type="molecule type" value="Genomic_DNA"/>
</dbReference>
<reference evidence="3" key="3">
    <citation type="submission" date="2021-08" db="EMBL/GenBank/DDBJ databases">
        <authorList>
            <person name="de Jong S."/>
            <person name="van den Broek M."/>
            <person name="Merkel A."/>
            <person name="de la Torre Cortes P."/>
            <person name="Kalamorz F."/>
            <person name="Cook G."/>
            <person name="van Loosdrecht M."/>
            <person name="McMillan D."/>
        </authorList>
    </citation>
    <scope>NUCLEOTIDE SEQUENCE</scope>
    <source>
        <strain evidence="3">TA2.A1</strain>
    </source>
</reference>
<dbReference type="PANTHER" id="PTHR10992">
    <property type="entry name" value="METHYLESTERASE FAMILY MEMBER"/>
    <property type="match status" value="1"/>
</dbReference>
<protein>
    <submittedName>
        <fullName evidence="3">Alpha/beta fold hydrolase</fullName>
    </submittedName>
</protein>
<reference evidence="2 4" key="1">
    <citation type="journal article" date="2011" name="J. Bacteriol.">
        <title>Draft genome sequence of the thermoalkaliphilic Caldalkalibacillus thermarum strain TA2.A1.</title>
        <authorList>
            <person name="Kalamorz F."/>
            <person name="Keis S."/>
            <person name="McMillan D.G."/>
            <person name="Olsson K."/>
            <person name="Stanton J.A."/>
            <person name="Stockwell P."/>
            <person name="Black M.A."/>
            <person name="Klingeman D.M."/>
            <person name="Land M.L."/>
            <person name="Han C.S."/>
            <person name="Martin S.L."/>
            <person name="Becher S.A."/>
            <person name="Peddie C.J."/>
            <person name="Morgan H.W."/>
            <person name="Matthies D."/>
            <person name="Preiss L."/>
            <person name="Meier T."/>
            <person name="Brown S.D."/>
            <person name="Cook G.M."/>
        </authorList>
    </citation>
    <scope>NUCLEOTIDE SEQUENCE [LARGE SCALE GENOMIC DNA]</scope>
    <source>
        <strain evidence="2 4">TA2.A1</strain>
    </source>
</reference>
<dbReference type="Gene3D" id="3.40.50.1820">
    <property type="entry name" value="alpha/beta hydrolase"/>
    <property type="match status" value="1"/>
</dbReference>
<name>F5L3D7_CALTT</name>
<keyword evidence="3" id="KW-0378">Hydrolase</keyword>
<dbReference type="eggNOG" id="COG0596">
    <property type="taxonomic scope" value="Bacteria"/>
</dbReference>
<dbReference type="InterPro" id="IPR045889">
    <property type="entry name" value="MES/HNL"/>
</dbReference>
<sequence length="175" mass="19931">MATFVICHGATSGGWAWQEIKKLLEREGHTVYTPTYTGMGERHHLAHPDIDLHTHIQDVVNVICYEDLYEVVLVGHSYGGTVITGVAEKVPDRLSQLIYLDALILEDGEAIIDLYDPEVVEHLHKMAKMHGDGWRIPRTQDPELDPRYCDQPIKTFTQPITITYKNIYATHNHSE</sequence>
<evidence type="ECO:0000313" key="2">
    <source>
        <dbReference type="EMBL" id="EGL84152.1"/>
    </source>
</evidence>
<gene>
    <name evidence="2" type="ORF">CathTA2_0298</name>
    <name evidence="3" type="ORF">HUR95_15495</name>
</gene>
<dbReference type="InterPro" id="IPR000073">
    <property type="entry name" value="AB_hydrolase_1"/>
</dbReference>
<dbReference type="EMBL" id="AFCE01000039">
    <property type="protein sequence ID" value="EGL84152.1"/>
    <property type="molecule type" value="Genomic_DNA"/>
</dbReference>
<keyword evidence="5" id="KW-1185">Reference proteome</keyword>
<dbReference type="SUPFAM" id="SSF53474">
    <property type="entry name" value="alpha/beta-Hydrolases"/>
    <property type="match status" value="1"/>
</dbReference>
<proteinExistence type="predicted"/>
<evidence type="ECO:0000313" key="5">
    <source>
        <dbReference type="Proteomes" id="UP000825179"/>
    </source>
</evidence>